<dbReference type="InterPro" id="IPR015875">
    <property type="entry name" value="IMP_DH/GMP_Rdtase_CS"/>
</dbReference>
<accession>A0A968GDA4</accession>
<dbReference type="CDD" id="cd00381">
    <property type="entry name" value="IMPDH"/>
    <property type="match status" value="1"/>
</dbReference>
<keyword evidence="6 13" id="KW-0332">GMP biosynthesis</keyword>
<feature type="binding site" evidence="13">
    <location>
        <position position="299"/>
    </location>
    <ligand>
        <name>IMP</name>
        <dbReference type="ChEBI" id="CHEBI:58053"/>
    </ligand>
</feature>
<comment type="pathway">
    <text evidence="13 19">Purine metabolism; XMP biosynthesis via de novo pathway; XMP from IMP: step 1/1.</text>
</comment>
<dbReference type="InterPro" id="IPR013785">
    <property type="entry name" value="Aldolase_TIM"/>
</dbReference>
<evidence type="ECO:0000256" key="3">
    <source>
        <dbReference type="ARBA" id="ARBA00011881"/>
    </source>
</evidence>
<protein>
    <recommendedName>
        <fullName evidence="13 19">Inosine-5'-monophosphate dehydrogenase</fullName>
        <shortName evidence="13">IMP dehydrogenase</shortName>
        <shortName evidence="13">IMPD</shortName>
        <shortName evidence="13">IMPDH</shortName>
        <ecNumber evidence="13 19">1.1.1.205</ecNumber>
    </recommendedName>
</protein>
<dbReference type="Pfam" id="PF00571">
    <property type="entry name" value="CBS"/>
    <property type="match status" value="2"/>
</dbReference>
<dbReference type="GO" id="GO:0006177">
    <property type="term" value="P:GMP biosynthetic process"/>
    <property type="evidence" value="ECO:0007669"/>
    <property type="project" value="UniProtKB-UniRule"/>
</dbReference>
<keyword evidence="10 13" id="KW-0520">NAD</keyword>
<evidence type="ECO:0000256" key="18">
    <source>
        <dbReference type="RuleBase" id="RU003927"/>
    </source>
</evidence>
<dbReference type="InterPro" id="IPR005990">
    <property type="entry name" value="IMP_DH"/>
</dbReference>
<reference evidence="21 22" key="1">
    <citation type="submission" date="2020-03" db="EMBL/GenBank/DDBJ databases">
        <title>Spirochaetal bacteria isolated from arthropods constitute a novel genus Entomospira genus novum within the order Spirochaetales.</title>
        <authorList>
            <person name="Grana-Miraglia L."/>
            <person name="Sikutova S."/>
            <person name="Fingerle V."/>
            <person name="Sing A."/>
            <person name="Castillo-Ramirez S."/>
            <person name="Margos G."/>
            <person name="Rudolf I."/>
        </authorList>
    </citation>
    <scope>NUCLEOTIDE SEQUENCE [LARGE SCALE GENOMIC DNA]</scope>
    <source>
        <strain evidence="21 22">BR193</strain>
    </source>
</reference>
<comment type="caution">
    <text evidence="21">The sequence shown here is derived from an EMBL/GenBank/DDBJ whole genome shotgun (WGS) entry which is preliminary data.</text>
</comment>
<feature type="binding site" evidence="13">
    <location>
        <position position="464"/>
    </location>
    <ligand>
        <name>K(+)</name>
        <dbReference type="ChEBI" id="CHEBI:29103"/>
        <note>ligand shared between two tetrameric partners</note>
    </ligand>
</feature>
<evidence type="ECO:0000256" key="11">
    <source>
        <dbReference type="ARBA" id="ARBA00023122"/>
    </source>
</evidence>
<dbReference type="SMART" id="SM01240">
    <property type="entry name" value="IMPDH"/>
    <property type="match status" value="1"/>
</dbReference>
<evidence type="ECO:0000256" key="10">
    <source>
        <dbReference type="ARBA" id="ARBA00023027"/>
    </source>
</evidence>
<dbReference type="GO" id="GO:0006183">
    <property type="term" value="P:GTP biosynthetic process"/>
    <property type="evidence" value="ECO:0007669"/>
    <property type="project" value="TreeGrafter"/>
</dbReference>
<evidence type="ECO:0000256" key="16">
    <source>
        <dbReference type="PIRSR" id="PIRSR000130-4"/>
    </source>
</evidence>
<evidence type="ECO:0000256" key="13">
    <source>
        <dbReference type="HAMAP-Rule" id="MF_01964"/>
    </source>
</evidence>
<dbReference type="PROSITE" id="PS00487">
    <property type="entry name" value="IMP_DH_GMP_RED"/>
    <property type="match status" value="1"/>
</dbReference>
<evidence type="ECO:0000256" key="7">
    <source>
        <dbReference type="ARBA" id="ARBA00022755"/>
    </source>
</evidence>
<keyword evidence="22" id="KW-1185">Reference proteome</keyword>
<dbReference type="EC" id="1.1.1.205" evidence="13 19"/>
<evidence type="ECO:0000256" key="17">
    <source>
        <dbReference type="PROSITE-ProRule" id="PRU00703"/>
    </source>
</evidence>
<dbReference type="PIRSF" id="PIRSF000130">
    <property type="entry name" value="IMPDH"/>
    <property type="match status" value="1"/>
</dbReference>
<feature type="binding site" evidence="13">
    <location>
        <position position="409"/>
    </location>
    <ligand>
        <name>IMP</name>
        <dbReference type="ChEBI" id="CHEBI:58053"/>
    </ligand>
</feature>
<dbReference type="GO" id="GO:0000166">
    <property type="term" value="F:nucleotide binding"/>
    <property type="evidence" value="ECO:0007669"/>
    <property type="project" value="UniProtKB-UniRule"/>
</dbReference>
<keyword evidence="4 13" id="KW-0479">Metal-binding</keyword>
<dbReference type="InterPro" id="IPR001093">
    <property type="entry name" value="IMP_DH_GMPRt"/>
</dbReference>
<evidence type="ECO:0000256" key="19">
    <source>
        <dbReference type="RuleBase" id="RU003928"/>
    </source>
</evidence>
<feature type="domain" description="CBS" evidence="20">
    <location>
        <begin position="92"/>
        <end position="150"/>
    </location>
</feature>
<comment type="similarity">
    <text evidence="2 13 18">Belongs to the IMPDH/GMPR family.</text>
</comment>
<dbReference type="AlphaFoldDB" id="A0A968GDA4"/>
<feature type="binding site" evidence="13 15">
    <location>
        <begin position="294"/>
        <end position="296"/>
    </location>
    <ligand>
        <name>NAD(+)</name>
        <dbReference type="ChEBI" id="CHEBI:57540"/>
    </ligand>
</feature>
<evidence type="ECO:0000256" key="4">
    <source>
        <dbReference type="ARBA" id="ARBA00022723"/>
    </source>
</evidence>
<dbReference type="FunFam" id="3.20.20.70:FF:000003">
    <property type="entry name" value="GMP reductase"/>
    <property type="match status" value="1"/>
</dbReference>
<evidence type="ECO:0000256" key="12">
    <source>
        <dbReference type="ARBA" id="ARBA00048028"/>
    </source>
</evidence>
<feature type="active site" description="Thioimidate intermediate" evidence="13 14">
    <location>
        <position position="301"/>
    </location>
</feature>
<dbReference type="NCBIfam" id="TIGR01302">
    <property type="entry name" value="IMP_dehydrog"/>
    <property type="match status" value="1"/>
</dbReference>
<keyword evidence="11 17" id="KW-0129">CBS domain</keyword>
<evidence type="ECO:0000256" key="9">
    <source>
        <dbReference type="ARBA" id="ARBA00023002"/>
    </source>
</evidence>
<gene>
    <name evidence="13 21" type="primary">guaB</name>
    <name evidence="21" type="ORF">HCT14_02200</name>
</gene>
<comment type="catalytic activity">
    <reaction evidence="12 13 19">
        <text>IMP + NAD(+) + H2O = XMP + NADH + H(+)</text>
        <dbReference type="Rhea" id="RHEA:11708"/>
        <dbReference type="ChEBI" id="CHEBI:15377"/>
        <dbReference type="ChEBI" id="CHEBI:15378"/>
        <dbReference type="ChEBI" id="CHEBI:57464"/>
        <dbReference type="ChEBI" id="CHEBI:57540"/>
        <dbReference type="ChEBI" id="CHEBI:57945"/>
        <dbReference type="ChEBI" id="CHEBI:58053"/>
        <dbReference type="EC" id="1.1.1.205"/>
    </reaction>
</comment>
<comment type="caution">
    <text evidence="13">Lacks conserved residue(s) required for the propagation of feature annotation.</text>
</comment>
<dbReference type="InterPro" id="IPR000644">
    <property type="entry name" value="CBS_dom"/>
</dbReference>
<evidence type="ECO:0000256" key="8">
    <source>
        <dbReference type="ARBA" id="ARBA00022958"/>
    </source>
</evidence>
<keyword evidence="9 13" id="KW-0560">Oxidoreductase</keyword>
<dbReference type="RefSeq" id="WP_167699927.1">
    <property type="nucleotide sequence ID" value="NZ_CP118174.1"/>
</dbReference>
<feature type="binding site" evidence="13">
    <location>
        <position position="463"/>
    </location>
    <ligand>
        <name>K(+)</name>
        <dbReference type="ChEBI" id="CHEBI:29103"/>
        <note>ligand shared between two tetrameric partners</note>
    </ligand>
</feature>
<keyword evidence="7 13" id="KW-0658">Purine biosynthesis</keyword>
<feature type="domain" description="CBS" evidence="20">
    <location>
        <begin position="152"/>
        <end position="208"/>
    </location>
</feature>
<dbReference type="InterPro" id="IPR046342">
    <property type="entry name" value="CBS_dom_sf"/>
</dbReference>
<feature type="binding site" evidence="13">
    <location>
        <begin position="381"/>
        <end position="385"/>
    </location>
    <ligand>
        <name>IMP</name>
        <dbReference type="ChEBI" id="CHEBI:58053"/>
    </ligand>
</feature>
<feature type="binding site" evidence="13">
    <location>
        <position position="244"/>
    </location>
    <ligand>
        <name>NAD(+)</name>
        <dbReference type="ChEBI" id="CHEBI:57540"/>
    </ligand>
</feature>
<evidence type="ECO:0000256" key="6">
    <source>
        <dbReference type="ARBA" id="ARBA00022749"/>
    </source>
</evidence>
<comment type="cofactor">
    <cofactor evidence="1 13">
        <name>K(+)</name>
        <dbReference type="ChEBI" id="CHEBI:29103"/>
    </cofactor>
</comment>
<evidence type="ECO:0000313" key="22">
    <source>
        <dbReference type="Proteomes" id="UP000711995"/>
    </source>
</evidence>
<dbReference type="SMART" id="SM00116">
    <property type="entry name" value="CBS"/>
    <property type="match status" value="2"/>
</dbReference>
<feature type="binding site" evidence="13">
    <location>
        <begin position="357"/>
        <end position="358"/>
    </location>
    <ligand>
        <name>IMP</name>
        <dbReference type="ChEBI" id="CHEBI:58053"/>
    </ligand>
</feature>
<feature type="active site" description="Proton acceptor" evidence="13 14">
    <location>
        <position position="397"/>
    </location>
</feature>
<dbReference type="SUPFAM" id="SSF51412">
    <property type="entry name" value="Inosine monophosphate dehydrogenase (IMPDH)"/>
    <property type="match status" value="1"/>
</dbReference>
<sequence>MILIEEKYSYDDVLLVPSISEITPDQAETKVRLAGNIYLNIPILSAAMDTVTEQEMAIAMALRGGAGVIHRNLTPEEQARQVKQVKRYLNWVISAPFTISSQATMKDVKKVMNQHDVRGLPVVDQAGVLVGIVTGRDMRFVSDDTEIVNSFMTKDVVTVPVGITPEEAYETFGKYRIEKLPVVDKSGVLIGLITVKDLQKREENPQASVDDSGRLIVGAAISPMDWKIRLPLLVEAQCDFVVFDTAHGAAQSVLEAVRAVKQAYPSLPVIGGNVATATTTQALIDVGVDAVKVGVGPGSICTTRVVSGVGYPQFSAVVECAEVASKAGIPCIADGGIKYSGDIAKAIGAGASAVMLGNMLAGLKEAPGDEIIFEGRIFKQYRGMGSLGAINSGSGDRYQMRKEEKPVPEGVEGRVPYKGEASQYLHVLVSGLKKGMGYTGCKDIETLRKYRQFVKITQGGLVESHVHNVNVTKESPNYS</sequence>
<evidence type="ECO:0000256" key="2">
    <source>
        <dbReference type="ARBA" id="ARBA00005502"/>
    </source>
</evidence>
<dbReference type="SUPFAM" id="SSF54631">
    <property type="entry name" value="CBS-domain pair"/>
    <property type="match status" value="1"/>
</dbReference>
<evidence type="ECO:0000256" key="5">
    <source>
        <dbReference type="ARBA" id="ARBA00022737"/>
    </source>
</evidence>
<feature type="binding site" description="in other chain" evidence="13 16">
    <location>
        <position position="301"/>
    </location>
    <ligand>
        <name>K(+)</name>
        <dbReference type="ChEBI" id="CHEBI:29103"/>
        <note>ligand shared between two tetrameric partners</note>
    </ligand>
</feature>
<dbReference type="GO" id="GO:0003938">
    <property type="term" value="F:IMP dehydrogenase activity"/>
    <property type="evidence" value="ECO:0007669"/>
    <property type="project" value="UniProtKB-UniRule"/>
</dbReference>
<feature type="binding site" evidence="15">
    <location>
        <begin position="244"/>
        <end position="246"/>
    </location>
    <ligand>
        <name>NAD(+)</name>
        <dbReference type="ChEBI" id="CHEBI:57540"/>
    </ligand>
</feature>
<proteinExistence type="inferred from homology"/>
<evidence type="ECO:0000259" key="20">
    <source>
        <dbReference type="PROSITE" id="PS51371"/>
    </source>
</evidence>
<dbReference type="HAMAP" id="MF_01964">
    <property type="entry name" value="IMPDH"/>
    <property type="match status" value="1"/>
</dbReference>
<keyword evidence="8 13" id="KW-0630">Potassium</keyword>
<dbReference type="Proteomes" id="UP000711995">
    <property type="component" value="Unassembled WGS sequence"/>
</dbReference>
<comment type="function">
    <text evidence="13">Catalyzes the conversion of inosine 5'-phosphate (IMP) to xanthosine 5'-phosphate (XMP), the first committed and rate-limiting step in the de novo synthesis of guanine nucleotides, and therefore plays an important role in the regulation of cell growth.</text>
</comment>
<dbReference type="Pfam" id="PF00478">
    <property type="entry name" value="IMPDH"/>
    <property type="match status" value="1"/>
</dbReference>
<organism evidence="21 22">
    <name type="scientific">Entomospira entomophila</name>
    <dbReference type="NCBI Taxonomy" id="2719988"/>
    <lineage>
        <taxon>Bacteria</taxon>
        <taxon>Pseudomonadati</taxon>
        <taxon>Spirochaetota</taxon>
        <taxon>Spirochaetia</taxon>
        <taxon>Spirochaetales</taxon>
        <taxon>Spirochaetaceae</taxon>
        <taxon>Entomospira</taxon>
    </lineage>
</organism>
<feature type="binding site" description="in other chain" evidence="13 16">
    <location>
        <position position="296"/>
    </location>
    <ligand>
        <name>K(+)</name>
        <dbReference type="ChEBI" id="CHEBI:29103"/>
        <note>ligand shared between two tetrameric partners</note>
    </ligand>
</feature>
<evidence type="ECO:0000256" key="1">
    <source>
        <dbReference type="ARBA" id="ARBA00001958"/>
    </source>
</evidence>
<dbReference type="PROSITE" id="PS51371">
    <property type="entry name" value="CBS"/>
    <property type="match status" value="2"/>
</dbReference>
<dbReference type="EMBL" id="JAATLJ010000001">
    <property type="protein sequence ID" value="NIZ40324.1"/>
    <property type="molecule type" value="Genomic_DNA"/>
</dbReference>
<feature type="binding site" evidence="13">
    <location>
        <position position="465"/>
    </location>
    <ligand>
        <name>K(+)</name>
        <dbReference type="ChEBI" id="CHEBI:29103"/>
        <note>ligand shared between two tetrameric partners</note>
    </ligand>
</feature>
<evidence type="ECO:0000256" key="15">
    <source>
        <dbReference type="PIRSR" id="PIRSR000130-3"/>
    </source>
</evidence>
<comment type="subunit">
    <text evidence="3 13">Homotetramer.</text>
</comment>
<keyword evidence="5" id="KW-0677">Repeat</keyword>
<feature type="binding site" evidence="13">
    <location>
        <begin position="334"/>
        <end position="336"/>
    </location>
    <ligand>
        <name>IMP</name>
        <dbReference type="ChEBI" id="CHEBI:58053"/>
    </ligand>
</feature>
<evidence type="ECO:0000256" key="14">
    <source>
        <dbReference type="PIRSR" id="PIRSR000130-1"/>
    </source>
</evidence>
<dbReference type="PANTHER" id="PTHR11911:SF111">
    <property type="entry name" value="INOSINE-5'-MONOPHOSPHATE DEHYDROGENASE"/>
    <property type="match status" value="1"/>
</dbReference>
<feature type="binding site" description="in other chain" evidence="13 16">
    <location>
        <position position="298"/>
    </location>
    <ligand>
        <name>K(+)</name>
        <dbReference type="ChEBI" id="CHEBI:29103"/>
        <note>ligand shared between two tetrameric partners</note>
    </ligand>
</feature>
<dbReference type="CDD" id="cd04601">
    <property type="entry name" value="CBS_pair_IMPDH"/>
    <property type="match status" value="1"/>
</dbReference>
<dbReference type="GO" id="GO:0046872">
    <property type="term" value="F:metal ion binding"/>
    <property type="evidence" value="ECO:0007669"/>
    <property type="project" value="UniProtKB-UniRule"/>
</dbReference>
<dbReference type="Gene3D" id="3.20.20.70">
    <property type="entry name" value="Aldolase class I"/>
    <property type="match status" value="1"/>
</dbReference>
<dbReference type="PANTHER" id="PTHR11911">
    <property type="entry name" value="INOSINE-5-MONOPHOSPHATE DEHYDROGENASE RELATED"/>
    <property type="match status" value="1"/>
</dbReference>
<name>A0A968GDA4_9SPIO</name>
<evidence type="ECO:0000313" key="21">
    <source>
        <dbReference type="EMBL" id="NIZ40324.1"/>
    </source>
</evidence>
<comment type="activity regulation">
    <text evidence="13">Mycophenolic acid (MPA) is a non-competitive inhibitor that prevents formation of the closed enzyme conformation by binding to the same site as the amobile flap. In contrast, mizoribine monophosphate (MZP) is a competitive inhibitor that induces the closed conformation. MPA is a potent inhibitor of mammalian IMPDHs but a poor inhibitor of the bacterial enzymes. MZP is a more potent inhibitor of bacterial IMPDH.</text>
</comment>